<dbReference type="Proteomes" id="UP000199564">
    <property type="component" value="Unassembled WGS sequence"/>
</dbReference>
<sequence length="75" mass="8553">MQRFIWEEIISSYCFDETASILAVTPLFMTHESSKLPTLSAYCFLHLLFFAGEISPAKWQRSKEIIQAKANPVGI</sequence>
<dbReference type="RefSeq" id="WP_091651380.1">
    <property type="nucleotide sequence ID" value="NZ_FOVW01000003.1"/>
</dbReference>
<dbReference type="EMBL" id="FOVW01000003">
    <property type="protein sequence ID" value="SFO02752.1"/>
    <property type="molecule type" value="Genomic_DNA"/>
</dbReference>
<gene>
    <name evidence="1" type="ORF">SAMN04488519_103150</name>
</gene>
<organism evidence="1 2">
    <name type="scientific">Algoriphagus ornithinivorans</name>
    <dbReference type="NCBI Taxonomy" id="226506"/>
    <lineage>
        <taxon>Bacteria</taxon>
        <taxon>Pseudomonadati</taxon>
        <taxon>Bacteroidota</taxon>
        <taxon>Cytophagia</taxon>
        <taxon>Cytophagales</taxon>
        <taxon>Cyclobacteriaceae</taxon>
        <taxon>Algoriphagus</taxon>
    </lineage>
</organism>
<name>A0A1I5DU15_9BACT</name>
<keyword evidence="2" id="KW-1185">Reference proteome</keyword>
<proteinExistence type="predicted"/>
<accession>A0A1I5DU15</accession>
<evidence type="ECO:0000313" key="1">
    <source>
        <dbReference type="EMBL" id="SFO02752.1"/>
    </source>
</evidence>
<reference evidence="2" key="1">
    <citation type="submission" date="2016-10" db="EMBL/GenBank/DDBJ databases">
        <authorList>
            <person name="Varghese N."/>
            <person name="Submissions S."/>
        </authorList>
    </citation>
    <scope>NUCLEOTIDE SEQUENCE [LARGE SCALE GENOMIC DNA]</scope>
    <source>
        <strain evidence="2">DSM 15282</strain>
    </source>
</reference>
<dbReference type="AlphaFoldDB" id="A0A1I5DU15"/>
<evidence type="ECO:0000313" key="2">
    <source>
        <dbReference type="Proteomes" id="UP000199564"/>
    </source>
</evidence>
<protein>
    <submittedName>
        <fullName evidence="1">Uncharacterized protein</fullName>
    </submittedName>
</protein>